<comment type="caution">
    <text evidence="1">The sequence shown here is derived from an EMBL/GenBank/DDBJ whole genome shotgun (WGS) entry which is preliminary data.</text>
</comment>
<accession>A0A133V7J2</accession>
<evidence type="ECO:0000313" key="2">
    <source>
        <dbReference type="Proteomes" id="UP000070400"/>
    </source>
</evidence>
<proteinExistence type="predicted"/>
<dbReference type="EMBL" id="LHXX01000017">
    <property type="protein sequence ID" value="KXB02367.1"/>
    <property type="molecule type" value="Genomic_DNA"/>
</dbReference>
<dbReference type="AlphaFoldDB" id="A0A133V7J2"/>
<organism evidence="1 2">
    <name type="scientific">candidate division MSBL1 archaeon SCGC-AAA261D19</name>
    <dbReference type="NCBI Taxonomy" id="1698273"/>
    <lineage>
        <taxon>Archaea</taxon>
        <taxon>Methanobacteriati</taxon>
        <taxon>Methanobacteriota</taxon>
        <taxon>candidate division MSBL1</taxon>
    </lineage>
</organism>
<dbReference type="Proteomes" id="UP000070400">
    <property type="component" value="Unassembled WGS sequence"/>
</dbReference>
<evidence type="ECO:0000313" key="1">
    <source>
        <dbReference type="EMBL" id="KXB02367.1"/>
    </source>
</evidence>
<name>A0A133V7J2_9EURY</name>
<gene>
    <name evidence="1" type="ORF">AKJ43_01950</name>
</gene>
<protein>
    <submittedName>
        <fullName evidence="1">Uncharacterized protein</fullName>
    </submittedName>
</protein>
<keyword evidence="2" id="KW-1185">Reference proteome</keyword>
<reference evidence="1 2" key="1">
    <citation type="journal article" date="2016" name="Sci. Rep.">
        <title>Metabolic traits of an uncultured archaeal lineage -MSBL1- from brine pools of the Red Sea.</title>
        <authorList>
            <person name="Mwirichia R."/>
            <person name="Alam I."/>
            <person name="Rashid M."/>
            <person name="Vinu M."/>
            <person name="Ba-Alawi W."/>
            <person name="Anthony Kamau A."/>
            <person name="Kamanda Ngugi D."/>
            <person name="Goker M."/>
            <person name="Klenk H.P."/>
            <person name="Bajic V."/>
            <person name="Stingl U."/>
        </authorList>
    </citation>
    <scope>NUCLEOTIDE SEQUENCE [LARGE SCALE GENOMIC DNA]</scope>
    <source>
        <strain evidence="1">SCGC-AAA261D19</strain>
    </source>
</reference>
<sequence>MLRMSVDMGFCELRQPRGNSQLVAKYHSKNEGKKKQISVEVNLLNVKDGERRDDYGESSH</sequence>